<evidence type="ECO:0000313" key="1">
    <source>
        <dbReference type="EMBL" id="MBC5991397.1"/>
    </source>
</evidence>
<sequence>MTQEEFNDKFREALDELLQVLADSPDVDLEKFYSMTCVLENLSFFTPVLYGAIKK</sequence>
<keyword evidence="2" id="KW-1185">Reference proteome</keyword>
<dbReference type="EMBL" id="JACRVF010000001">
    <property type="protein sequence ID" value="MBC5991397.1"/>
    <property type="molecule type" value="Genomic_DNA"/>
</dbReference>
<gene>
    <name evidence="1" type="ORF">H8S84_00950</name>
</gene>
<organism evidence="1 2">
    <name type="scientific">Pontibacter cellulosilyticus</name>
    <dbReference type="NCBI Taxonomy" id="1720253"/>
    <lineage>
        <taxon>Bacteria</taxon>
        <taxon>Pseudomonadati</taxon>
        <taxon>Bacteroidota</taxon>
        <taxon>Cytophagia</taxon>
        <taxon>Cytophagales</taxon>
        <taxon>Hymenobacteraceae</taxon>
        <taxon>Pontibacter</taxon>
    </lineage>
</organism>
<evidence type="ECO:0000313" key="2">
    <source>
        <dbReference type="Proteomes" id="UP000603640"/>
    </source>
</evidence>
<dbReference type="Proteomes" id="UP000603640">
    <property type="component" value="Unassembled WGS sequence"/>
</dbReference>
<dbReference type="AlphaFoldDB" id="A0A923N5Q8"/>
<reference evidence="1" key="1">
    <citation type="submission" date="2020-08" db="EMBL/GenBank/DDBJ databases">
        <title>Pontibacter sp. SD6 16S ribosomal RNA gene Genome sequencing and assembly.</title>
        <authorList>
            <person name="Kang M."/>
        </authorList>
    </citation>
    <scope>NUCLEOTIDE SEQUENCE</scope>
    <source>
        <strain evidence="1">SD6</strain>
    </source>
</reference>
<proteinExistence type="predicted"/>
<comment type="caution">
    <text evidence="1">The sequence shown here is derived from an EMBL/GenBank/DDBJ whole genome shotgun (WGS) entry which is preliminary data.</text>
</comment>
<accession>A0A923N5Q8</accession>
<protein>
    <submittedName>
        <fullName evidence="1">Uncharacterized protein</fullName>
    </submittedName>
</protein>
<name>A0A923N5Q8_9BACT</name>
<dbReference type="RefSeq" id="WP_187065403.1">
    <property type="nucleotide sequence ID" value="NZ_JACRVF010000001.1"/>
</dbReference>